<comment type="caution">
    <text evidence="1">The sequence shown here is derived from an EMBL/GenBank/DDBJ whole genome shotgun (WGS) entry which is preliminary data.</text>
</comment>
<gene>
    <name evidence="1" type="ORF">HPB49_019422</name>
</gene>
<keyword evidence="2" id="KW-1185">Reference proteome</keyword>
<accession>A0ACB8C519</accession>
<dbReference type="Proteomes" id="UP000821865">
    <property type="component" value="Chromosome 9"/>
</dbReference>
<sequence>MVPRGHVQECEAKKKKATLTAMSHAGQGNPQGVASTRLFRNPENPDSDAGTPPSPVFSRLLVDIHRQTLTGKSGFKFAPKDQRYPTPGASSRPLATLTAASTGKYSSRAQQSKHRNQLEATPEGGPVTSGPPKTPDATVSKHQPSSSVAPPPVDFSGIRRAELVPLEANRFPTTEEQGPRKSETPSTSSPEVDVLEEPNTSRTSEQNLTGRVTFVQTWRLCIVATATLVMPLIMLILSYLATPEPDLSSVSPDPTMASTPGTSTKAAPSFTLPARLSPLPTADPWAGVPVSCRRGPQIGDDVRSVSPLTPPGLKRMQRHNFFCLYNNTKFFRGANVDFLPQNLPLALCKYVVYWSFGIDNGVPFSRTPQFDQEYGLSKLRYTVNNSGAPAVKIVLAVGGYSSDHPQFSLMGRDNGALSRFVRGTMELVKSHILDGVVIHWREPVPGCQSQADEDASALNAVFLSLRRIFKLNGFPGLLSVIVPTEVSSTDAIVGKVVDVVDYVFLDVRQLRPPLLPTYAFCRPLALEIVKQIVNSPGYNGNEPKFCPVLSVAPWLVEALPGLSGSAVPMLTRLSPTSQLGGDPGMSSALRMCGPPMPCEVRQSAPNINDCLAVGGSTSLYHLLIHVFHSEARLGYQGKARLSWQGWALTLGLILTISVFRIVSATSHIGGLVGDVGWIGTKTAILFPRGLKTLLSSGSLCFRRQGSCKSSPYVFIGDEAFQQRPDFMRPLPGSRTEAKDVVFNYRLIRARFTLAGRNVERGLACGVVAKSAVAYKFASVRRDVTPETTGLDETAVRDKASASMMIFNALMTSSPSSDDPLSVT</sequence>
<name>A0ACB8C519_DERSI</name>
<evidence type="ECO:0000313" key="2">
    <source>
        <dbReference type="Proteomes" id="UP000821865"/>
    </source>
</evidence>
<organism evidence="1 2">
    <name type="scientific">Dermacentor silvarum</name>
    <name type="common">Tick</name>
    <dbReference type="NCBI Taxonomy" id="543639"/>
    <lineage>
        <taxon>Eukaryota</taxon>
        <taxon>Metazoa</taxon>
        <taxon>Ecdysozoa</taxon>
        <taxon>Arthropoda</taxon>
        <taxon>Chelicerata</taxon>
        <taxon>Arachnida</taxon>
        <taxon>Acari</taxon>
        <taxon>Parasitiformes</taxon>
        <taxon>Ixodida</taxon>
        <taxon>Ixodoidea</taxon>
        <taxon>Ixodidae</taxon>
        <taxon>Rhipicephalinae</taxon>
        <taxon>Dermacentor</taxon>
    </lineage>
</organism>
<proteinExistence type="predicted"/>
<evidence type="ECO:0000313" key="1">
    <source>
        <dbReference type="EMBL" id="KAH7933943.1"/>
    </source>
</evidence>
<reference evidence="1" key="1">
    <citation type="submission" date="2020-05" db="EMBL/GenBank/DDBJ databases">
        <title>Large-scale comparative analyses of tick genomes elucidate their genetic diversity and vector capacities.</title>
        <authorList>
            <person name="Jia N."/>
            <person name="Wang J."/>
            <person name="Shi W."/>
            <person name="Du L."/>
            <person name="Sun Y."/>
            <person name="Zhan W."/>
            <person name="Jiang J."/>
            <person name="Wang Q."/>
            <person name="Zhang B."/>
            <person name="Ji P."/>
            <person name="Sakyi L.B."/>
            <person name="Cui X."/>
            <person name="Yuan T."/>
            <person name="Jiang B."/>
            <person name="Yang W."/>
            <person name="Lam T.T.-Y."/>
            <person name="Chang Q."/>
            <person name="Ding S."/>
            <person name="Wang X."/>
            <person name="Zhu J."/>
            <person name="Ruan X."/>
            <person name="Zhao L."/>
            <person name="Wei J."/>
            <person name="Que T."/>
            <person name="Du C."/>
            <person name="Cheng J."/>
            <person name="Dai P."/>
            <person name="Han X."/>
            <person name="Huang E."/>
            <person name="Gao Y."/>
            <person name="Liu J."/>
            <person name="Shao H."/>
            <person name="Ye R."/>
            <person name="Li L."/>
            <person name="Wei W."/>
            <person name="Wang X."/>
            <person name="Wang C."/>
            <person name="Yang T."/>
            <person name="Huo Q."/>
            <person name="Li W."/>
            <person name="Guo W."/>
            <person name="Chen H."/>
            <person name="Zhou L."/>
            <person name="Ni X."/>
            <person name="Tian J."/>
            <person name="Zhou Y."/>
            <person name="Sheng Y."/>
            <person name="Liu T."/>
            <person name="Pan Y."/>
            <person name="Xia L."/>
            <person name="Li J."/>
            <person name="Zhao F."/>
            <person name="Cao W."/>
        </authorList>
    </citation>
    <scope>NUCLEOTIDE SEQUENCE</scope>
    <source>
        <strain evidence="1">Dsil-2018</strain>
    </source>
</reference>
<dbReference type="EMBL" id="CM023478">
    <property type="protein sequence ID" value="KAH7933943.1"/>
    <property type="molecule type" value="Genomic_DNA"/>
</dbReference>
<protein>
    <submittedName>
        <fullName evidence="1">Uncharacterized protein</fullName>
    </submittedName>
</protein>